<dbReference type="AlphaFoldDB" id="A0A238D624"/>
<gene>
    <name evidence="1" type="ORF">THIARS_70366</name>
</gene>
<dbReference type="EMBL" id="FLMQ01000056">
    <property type="protein sequence ID" value="SBP88746.1"/>
    <property type="molecule type" value="Genomic_DNA"/>
</dbReference>
<reference evidence="1 2" key="1">
    <citation type="submission" date="2016-06" db="EMBL/GenBank/DDBJ databases">
        <authorList>
            <person name="Kjaerup R.B."/>
            <person name="Dalgaard T.S."/>
            <person name="Juul-Madsen H.R."/>
        </authorList>
    </citation>
    <scope>NUCLEOTIDE SEQUENCE [LARGE SCALE GENOMIC DNA]</scope>
    <source>
        <strain evidence="1 2">DSM 16361</strain>
    </source>
</reference>
<evidence type="ECO:0000313" key="2">
    <source>
        <dbReference type="Proteomes" id="UP000214566"/>
    </source>
</evidence>
<proteinExistence type="predicted"/>
<keyword evidence="2" id="KW-1185">Reference proteome</keyword>
<dbReference type="Proteomes" id="UP000214566">
    <property type="component" value="Unassembled WGS sequence"/>
</dbReference>
<accession>A0A238D624</accession>
<dbReference type="RefSeq" id="WP_281254205.1">
    <property type="nucleotide sequence ID" value="NZ_LT592171.1"/>
</dbReference>
<evidence type="ECO:0000313" key="1">
    <source>
        <dbReference type="EMBL" id="SBP88746.1"/>
    </source>
</evidence>
<sequence>MATEIPFDGQVMPMQGRNAALLAAAAGKKVGTARVPTFFIAWGG</sequence>
<name>A0A238D624_THIDL</name>
<protein>
    <submittedName>
        <fullName evidence="1">Uncharacterized protein</fullName>
    </submittedName>
</protein>
<organism evidence="1 2">
    <name type="scientific">Thiomonas delicata</name>
    <name type="common">Thiomonas cuprina</name>
    <dbReference type="NCBI Taxonomy" id="364030"/>
    <lineage>
        <taxon>Bacteria</taxon>
        <taxon>Pseudomonadati</taxon>
        <taxon>Pseudomonadota</taxon>
        <taxon>Betaproteobacteria</taxon>
        <taxon>Burkholderiales</taxon>
        <taxon>Thiomonas</taxon>
    </lineage>
</organism>